<dbReference type="AlphaFoldDB" id="A0A197KI24"/>
<accession>A0A197KI24</accession>
<name>A0A197KI24_9FUNG</name>
<evidence type="ECO:0000313" key="3">
    <source>
        <dbReference type="Proteomes" id="UP000078512"/>
    </source>
</evidence>
<evidence type="ECO:0000256" key="1">
    <source>
        <dbReference type="SAM" id="Phobius"/>
    </source>
</evidence>
<evidence type="ECO:0000313" key="2">
    <source>
        <dbReference type="EMBL" id="OAQ35989.1"/>
    </source>
</evidence>
<keyword evidence="1" id="KW-0472">Membrane</keyword>
<dbReference type="Proteomes" id="UP000078512">
    <property type="component" value="Unassembled WGS sequence"/>
</dbReference>
<keyword evidence="1" id="KW-0812">Transmembrane</keyword>
<dbReference type="EMBL" id="KV442013">
    <property type="protein sequence ID" value="OAQ35989.1"/>
    <property type="molecule type" value="Genomic_DNA"/>
</dbReference>
<keyword evidence="3" id="KW-1185">Reference proteome</keyword>
<proteinExistence type="predicted"/>
<protein>
    <submittedName>
        <fullName evidence="2">Uncharacterized protein</fullName>
    </submittedName>
</protein>
<gene>
    <name evidence="2" type="ORF">K457DRAFT_132605</name>
</gene>
<keyword evidence="1" id="KW-1133">Transmembrane helix</keyword>
<organism evidence="2 3">
    <name type="scientific">Linnemannia elongata AG-77</name>
    <dbReference type="NCBI Taxonomy" id="1314771"/>
    <lineage>
        <taxon>Eukaryota</taxon>
        <taxon>Fungi</taxon>
        <taxon>Fungi incertae sedis</taxon>
        <taxon>Mucoromycota</taxon>
        <taxon>Mortierellomycotina</taxon>
        <taxon>Mortierellomycetes</taxon>
        <taxon>Mortierellales</taxon>
        <taxon>Mortierellaceae</taxon>
        <taxon>Linnemannia</taxon>
    </lineage>
</organism>
<reference evidence="2 3" key="1">
    <citation type="submission" date="2016-05" db="EMBL/GenBank/DDBJ databases">
        <title>Genome sequencing reveals origins of a unique bacterial endosymbiosis in the earliest lineages of terrestrial Fungi.</title>
        <authorList>
            <consortium name="DOE Joint Genome Institute"/>
            <person name="Uehling J."/>
            <person name="Gryganskyi A."/>
            <person name="Hameed K."/>
            <person name="Tschaplinski T."/>
            <person name="Misztal P."/>
            <person name="Wu S."/>
            <person name="Desiro A."/>
            <person name="Vande Pol N."/>
            <person name="Du Z.-Y."/>
            <person name="Zienkiewicz A."/>
            <person name="Zienkiewicz K."/>
            <person name="Morin E."/>
            <person name="Tisserant E."/>
            <person name="Splivallo R."/>
            <person name="Hainaut M."/>
            <person name="Henrissat B."/>
            <person name="Ohm R."/>
            <person name="Kuo A."/>
            <person name="Yan J."/>
            <person name="Lipzen A."/>
            <person name="Nolan M."/>
            <person name="Labutti K."/>
            <person name="Barry K."/>
            <person name="Goldstein A."/>
            <person name="Labbe J."/>
            <person name="Schadt C."/>
            <person name="Tuskan G."/>
            <person name="Grigoriev I."/>
            <person name="Martin F."/>
            <person name="Vilgalys R."/>
            <person name="Bonito G."/>
        </authorList>
    </citation>
    <scope>NUCLEOTIDE SEQUENCE [LARGE SCALE GENOMIC DNA]</scope>
    <source>
        <strain evidence="2 3">AG-77</strain>
    </source>
</reference>
<feature type="transmembrane region" description="Helical" evidence="1">
    <location>
        <begin position="32"/>
        <end position="53"/>
    </location>
</feature>
<sequence length="59" mass="6535">MEVLGPVPTPNTVVLCYPFTSLPLVCSDSHSLLSFSVAPFFSFTSLFLCRILLSFHFAH</sequence>